<keyword evidence="3" id="KW-1185">Reference proteome</keyword>
<proteinExistence type="predicted"/>
<gene>
    <name evidence="2" type="ORF">GJW-30_1_00570</name>
</gene>
<evidence type="ECO:0000256" key="1">
    <source>
        <dbReference type="SAM" id="SignalP"/>
    </source>
</evidence>
<feature type="signal peptide" evidence="1">
    <location>
        <begin position="1"/>
        <end position="26"/>
    </location>
</feature>
<organism evidence="2 3">
    <name type="scientific">Variibacter gotjawalensis</name>
    <dbReference type="NCBI Taxonomy" id="1333996"/>
    <lineage>
        <taxon>Bacteria</taxon>
        <taxon>Pseudomonadati</taxon>
        <taxon>Pseudomonadota</taxon>
        <taxon>Alphaproteobacteria</taxon>
        <taxon>Hyphomicrobiales</taxon>
        <taxon>Nitrobacteraceae</taxon>
        <taxon>Variibacter</taxon>
    </lineage>
</organism>
<dbReference type="AlphaFoldDB" id="A0A0S3PQ38"/>
<dbReference type="EMBL" id="AP014946">
    <property type="protein sequence ID" value="BAT58056.1"/>
    <property type="molecule type" value="Genomic_DNA"/>
</dbReference>
<dbReference type="Proteomes" id="UP000236884">
    <property type="component" value="Chromosome"/>
</dbReference>
<protein>
    <submittedName>
        <fullName evidence="2">Uncharacterized protein</fullName>
    </submittedName>
</protein>
<evidence type="ECO:0000313" key="2">
    <source>
        <dbReference type="EMBL" id="BAT58056.1"/>
    </source>
</evidence>
<name>A0A0S3PQ38_9BRAD</name>
<accession>A0A0S3PQ38</accession>
<dbReference type="KEGG" id="vgo:GJW-30_1_00570"/>
<evidence type="ECO:0000313" key="3">
    <source>
        <dbReference type="Proteomes" id="UP000236884"/>
    </source>
</evidence>
<feature type="chain" id="PRO_5016417332" evidence="1">
    <location>
        <begin position="27"/>
        <end position="69"/>
    </location>
</feature>
<reference evidence="2 3" key="1">
    <citation type="submission" date="2015-08" db="EMBL/GenBank/DDBJ databases">
        <title>Investigation of the bacterial diversity of lava forest soil.</title>
        <authorList>
            <person name="Lee J.S."/>
        </authorList>
    </citation>
    <scope>NUCLEOTIDE SEQUENCE [LARGE SCALE GENOMIC DNA]</scope>
    <source>
        <strain evidence="2 3">GJW-30</strain>
    </source>
</reference>
<sequence>MRKLALVTTALAALFAVTPMMSSANAEVVRKKVIIKHSHGHHHHGRGMHRGHTKKVVVIKRGHRHHHHN</sequence>
<keyword evidence="1" id="KW-0732">Signal</keyword>
<dbReference type="RefSeq" id="WP_096351398.1">
    <property type="nucleotide sequence ID" value="NZ_AP014946.1"/>
</dbReference>